<evidence type="ECO:0000256" key="2">
    <source>
        <dbReference type="SAM" id="MobiDB-lite"/>
    </source>
</evidence>
<dbReference type="SUPFAM" id="SSF53850">
    <property type="entry name" value="Periplasmic binding protein-like II"/>
    <property type="match status" value="1"/>
</dbReference>
<organism evidence="5 6">
    <name type="scientific">Deefgea chitinilytica</name>
    <dbReference type="NCBI Taxonomy" id="570276"/>
    <lineage>
        <taxon>Bacteria</taxon>
        <taxon>Pseudomonadati</taxon>
        <taxon>Pseudomonadota</taxon>
        <taxon>Betaproteobacteria</taxon>
        <taxon>Neisseriales</taxon>
        <taxon>Chitinibacteraceae</taxon>
        <taxon>Deefgea</taxon>
    </lineage>
</organism>
<evidence type="ECO:0000313" key="5">
    <source>
        <dbReference type="EMBL" id="MBM5572620.1"/>
    </source>
</evidence>
<feature type="domain" description="Solute-binding protein family 3/N-terminal" evidence="4">
    <location>
        <begin position="27"/>
        <end position="258"/>
    </location>
</feature>
<gene>
    <name evidence="5" type="ORF">GM173_13685</name>
</gene>
<feature type="signal peptide" evidence="3">
    <location>
        <begin position="1"/>
        <end position="23"/>
    </location>
</feature>
<evidence type="ECO:0000256" key="1">
    <source>
        <dbReference type="ARBA" id="ARBA00022729"/>
    </source>
</evidence>
<feature type="compositionally biased region" description="Polar residues" evidence="2">
    <location>
        <begin position="254"/>
        <end position="271"/>
    </location>
</feature>
<keyword evidence="1 3" id="KW-0732">Signal</keyword>
<dbReference type="PANTHER" id="PTHR35936">
    <property type="entry name" value="MEMBRANE-BOUND LYTIC MUREIN TRANSGLYCOSYLASE F"/>
    <property type="match status" value="1"/>
</dbReference>
<keyword evidence="6" id="KW-1185">Reference proteome</keyword>
<dbReference type="Proteomes" id="UP001195660">
    <property type="component" value="Unassembled WGS sequence"/>
</dbReference>
<evidence type="ECO:0000313" key="6">
    <source>
        <dbReference type="Proteomes" id="UP001195660"/>
    </source>
</evidence>
<feature type="region of interest" description="Disordered" evidence="2">
    <location>
        <begin position="252"/>
        <end position="271"/>
    </location>
</feature>
<comment type="caution">
    <text evidence="5">The sequence shown here is derived from an EMBL/GenBank/DDBJ whole genome shotgun (WGS) entry which is preliminary data.</text>
</comment>
<sequence length="271" mass="30564">MLNRSILCSFFVTTALLSLPALGCSKPMKMTIEQWPPYIYTNAQGQAAGLDIELVQAIFKEAGCTLEIGAEVPRKRRQYMFSKGEIDVMLAASKTPEREAFSYFTSPYRNESVSLFTAPKKLEKYQDIDNFATILKQRITLLAPNAGWYGEDYKTHYFWLNEANLLSPFESFAQAIKMFEVNRAELLMGDTGALVYEAKQKNVALAALPHLVHNDTVRLMLNKKSTTEADVKRLNAAIARLEKRGTLEKIRNQYGMSLSDTPRPSTEPTSK</sequence>
<name>A0ABS2CG04_9NEIS</name>
<protein>
    <submittedName>
        <fullName evidence="5">Transporter substrate-binding domain-containing protein</fullName>
    </submittedName>
</protein>
<dbReference type="RefSeq" id="WP_203571950.1">
    <property type="nucleotide sequence ID" value="NZ_WOFE01000009.1"/>
</dbReference>
<accession>A0ABS2CG04</accession>
<dbReference type="Gene3D" id="3.40.190.10">
    <property type="entry name" value="Periplasmic binding protein-like II"/>
    <property type="match status" value="2"/>
</dbReference>
<feature type="chain" id="PRO_5047171717" evidence="3">
    <location>
        <begin position="24"/>
        <end position="271"/>
    </location>
</feature>
<proteinExistence type="predicted"/>
<reference evidence="5 6" key="1">
    <citation type="submission" date="2019-11" db="EMBL/GenBank/DDBJ databases">
        <title>Novel Deefgea species.</title>
        <authorList>
            <person name="Han J.-H."/>
        </authorList>
    </citation>
    <scope>NUCLEOTIDE SEQUENCE [LARGE SCALE GENOMIC DNA]</scope>
    <source>
        <strain evidence="5 6">LMG 24817</strain>
    </source>
</reference>
<dbReference type="EMBL" id="WOFE01000009">
    <property type="protein sequence ID" value="MBM5572620.1"/>
    <property type="molecule type" value="Genomic_DNA"/>
</dbReference>
<evidence type="ECO:0000256" key="3">
    <source>
        <dbReference type="SAM" id="SignalP"/>
    </source>
</evidence>
<dbReference type="InterPro" id="IPR001638">
    <property type="entry name" value="Solute-binding_3/MltF_N"/>
</dbReference>
<evidence type="ECO:0000259" key="4">
    <source>
        <dbReference type="SMART" id="SM00062"/>
    </source>
</evidence>
<dbReference type="SMART" id="SM00062">
    <property type="entry name" value="PBPb"/>
    <property type="match status" value="1"/>
</dbReference>
<dbReference type="PANTHER" id="PTHR35936:SF20">
    <property type="entry name" value="ABC TRANSPORTER ARGININE-BINDING PROTEIN 2-RELATED"/>
    <property type="match status" value="1"/>
</dbReference>
<dbReference type="Pfam" id="PF00497">
    <property type="entry name" value="SBP_bac_3"/>
    <property type="match status" value="1"/>
</dbReference>